<feature type="coiled-coil region" evidence="2">
    <location>
        <begin position="282"/>
        <end position="449"/>
    </location>
</feature>
<accession>A0A5K4FDM1</accession>
<dbReference type="PANTHER" id="PTHR18870:SF9">
    <property type="entry name" value="PROTEIN TAG-278-RELATED"/>
    <property type="match status" value="1"/>
</dbReference>
<reference evidence="3" key="1">
    <citation type="journal article" date="2012" name="PLoS Negl. Trop. Dis.">
        <title>A systematically improved high quality genome and transcriptome of the human blood fluke Schistosoma mansoni.</title>
        <authorList>
            <person name="Protasio A.V."/>
            <person name="Tsai I.J."/>
            <person name="Babbage A."/>
            <person name="Nichol S."/>
            <person name="Hunt M."/>
            <person name="Aslett M.A."/>
            <person name="De Silva N."/>
            <person name="Velarde G.S."/>
            <person name="Anderson T.J."/>
            <person name="Clark R.C."/>
            <person name="Davidson C."/>
            <person name="Dillon G.P."/>
            <person name="Holroyd N.E."/>
            <person name="LoVerde P.T."/>
            <person name="Lloyd C."/>
            <person name="McQuillan J."/>
            <person name="Oliveira G."/>
            <person name="Otto T.D."/>
            <person name="Parker-Manuel S.J."/>
            <person name="Quail M.A."/>
            <person name="Wilson R.A."/>
            <person name="Zerlotini A."/>
            <person name="Dunne D.W."/>
            <person name="Berriman M."/>
        </authorList>
    </citation>
    <scope>NUCLEOTIDE SEQUENCE [LARGE SCALE GENOMIC DNA]</scope>
    <source>
        <strain evidence="3">Puerto Rican</strain>
    </source>
</reference>
<evidence type="ECO:0000256" key="1">
    <source>
        <dbReference type="ARBA" id="ARBA00023054"/>
    </source>
</evidence>
<dbReference type="AlphaFoldDB" id="A0A5K4FDM1"/>
<dbReference type="WBParaSite" id="Smp_343040.1">
    <property type="protein sequence ID" value="Smp_343040.1"/>
    <property type="gene ID" value="Smp_343040"/>
</dbReference>
<keyword evidence="3" id="KW-1185">Reference proteome</keyword>
<dbReference type="InParanoid" id="A0A5K4FDM1"/>
<feature type="coiled-coil region" evidence="2">
    <location>
        <begin position="48"/>
        <end position="240"/>
    </location>
</feature>
<evidence type="ECO:0000313" key="3">
    <source>
        <dbReference type="Proteomes" id="UP000008854"/>
    </source>
</evidence>
<dbReference type="STRING" id="6183.A0A5K4FDM1"/>
<feature type="coiled-coil region" evidence="2">
    <location>
        <begin position="536"/>
        <end position="641"/>
    </location>
</feature>
<organism evidence="3 4">
    <name type="scientific">Schistosoma mansoni</name>
    <name type="common">Blood fluke</name>
    <dbReference type="NCBI Taxonomy" id="6183"/>
    <lineage>
        <taxon>Eukaryota</taxon>
        <taxon>Metazoa</taxon>
        <taxon>Spiralia</taxon>
        <taxon>Lophotrochozoa</taxon>
        <taxon>Platyhelminthes</taxon>
        <taxon>Trematoda</taxon>
        <taxon>Digenea</taxon>
        <taxon>Strigeidida</taxon>
        <taxon>Schistosomatoidea</taxon>
        <taxon>Schistosomatidae</taxon>
        <taxon>Schistosoma</taxon>
    </lineage>
</organism>
<evidence type="ECO:0000313" key="4">
    <source>
        <dbReference type="WBParaSite" id="Smp_343040.1"/>
    </source>
</evidence>
<name>A0A5K4FDM1_SCHMA</name>
<protein>
    <submittedName>
        <fullName evidence="4">FAM184 domain-containing protein</fullName>
    </submittedName>
</protein>
<sequence length="1007" mass="120641">MPAYSDYKSYVTNNLLGNDHDIHYKMSKKIAQLTKVVCMLNSRGEDSVDLLKETSKQHEDEIMKLKSSYELKLRNLELRLEEEKRFGDTIAFLEKSINEKELEIISMESKCNQLINEHHLKEDMLKVKHNEEIIKMQQTIVEHKERYEKELNTIQGFAEQWKSHQCPNVEPILNEKSQLECELKRLQEKYSSLETEVEYRIKVLTDSYECKIQEIIKNIKDEENRKENELLEINKNLLQDLKTQKHIYDQSIIKNNQEKNELSNFIKHNTEIHLNNIWQGRLNQEREEFQIELSKLHKLNEEMKYNLENHIESSKLKYDKLNTEYINYQKKTNIEYEKFHQKIIDLQLIEENLKKELIIKNEEKMNLEKERNMKYLQLKKEYDECLEKLKIAEAQLESKNENQLDKQNLILNSKYEDVQLKLKESRKLIKALENKSQLLRKQLSAEKSNFIHLKENFTNKLQNLKQRFINFVLDIEQMKINLSHITMILKQEIKIKYENYYQSLFNQKIIDLRKTLYNEIEQKINKEKESAIRNITVVKQNEIERLQQVNKELKSKLAKQSQEYENEIIEKKCNLEQVINKLTKEFEECQLTNKQIELKLMNECKKKENLEKQLIKLTNEMERMKNDYENLSKQAKEKKSSKFTELVSELDRKWSETVGRECARVRSETMQQLELQYKTKLEEITNNYEKTIRTMHKQWEMKIELNKIDQFKNNIDQVTEYITKEQSSDHITHLSENLGKNLDQSVQTDEELENKIENNQISNNEMKNIIMIDSSTETDQQSYIEQNNYHMDENEKNQKTEYEQEVKQKQIELEKAQVNYNKLLEKFVQYQSNFEQIHVKLKSELANERLANEEKLSLKEEELHNHFKNELQTTKQYYENIRSKEYNEFMLAQNILKSKIHELHQRLLKCSCKSSTVLKQVKNSRFSANSQLLPEISMSNKQSSIFDTLSSSSLSPLSPTGALSEPKFVYNHDYNLISDQLPSQIDEDHRFMNENREEKFRLPSLAT</sequence>
<reference evidence="4" key="2">
    <citation type="submission" date="2019-11" db="UniProtKB">
        <authorList>
            <consortium name="WormBaseParasite"/>
        </authorList>
    </citation>
    <scope>IDENTIFICATION</scope>
    <source>
        <strain evidence="4">Puerto Rican</strain>
    </source>
</reference>
<feature type="coiled-coil region" evidence="2">
    <location>
        <begin position="792"/>
        <end position="833"/>
    </location>
</feature>
<proteinExistence type="predicted"/>
<dbReference type="PANTHER" id="PTHR18870">
    <property type="entry name" value="PROTEIN TAG-278-RELATED"/>
    <property type="match status" value="1"/>
</dbReference>
<evidence type="ECO:0000256" key="2">
    <source>
        <dbReference type="SAM" id="Coils"/>
    </source>
</evidence>
<keyword evidence="1 2" id="KW-0175">Coiled coil</keyword>
<dbReference type="Proteomes" id="UP000008854">
    <property type="component" value="Unassembled WGS sequence"/>
</dbReference>